<name>A0ABD3F923_9STRA</name>
<accession>A0ABD3F923</accession>
<reference evidence="2 3" key="1">
    <citation type="submission" date="2024-09" db="EMBL/GenBank/DDBJ databases">
        <title>Genome sequencing and assembly of Phytophthora oleae, isolate VK10A, causative agent of rot of olive drupes.</title>
        <authorList>
            <person name="Conti Taguali S."/>
            <person name="Riolo M."/>
            <person name="La Spada F."/>
            <person name="Cacciola S.O."/>
            <person name="Dionisio G."/>
        </authorList>
    </citation>
    <scope>NUCLEOTIDE SEQUENCE [LARGE SCALE GENOMIC DNA]</scope>
    <source>
        <strain evidence="2 3">VK10A</strain>
    </source>
</reference>
<proteinExistence type="predicted"/>
<sequence length="155" mass="17628">MLLAALAEADPRPAPASPSLDQQGKLGFKPACFAHRALNHQKRSSLPIKYQYKLTLLSFTKTSKRVEYSKSGHRYSGLVSFHPGNRTAMAEFVTTDLQGDAMFDLFRQYAARLEETRVRVEWQIRDEDRARRQPATGETHRAHSGALPRIRTRDC</sequence>
<organism evidence="2 3">
    <name type="scientific">Phytophthora oleae</name>
    <dbReference type="NCBI Taxonomy" id="2107226"/>
    <lineage>
        <taxon>Eukaryota</taxon>
        <taxon>Sar</taxon>
        <taxon>Stramenopiles</taxon>
        <taxon>Oomycota</taxon>
        <taxon>Peronosporomycetes</taxon>
        <taxon>Peronosporales</taxon>
        <taxon>Peronosporaceae</taxon>
        <taxon>Phytophthora</taxon>
    </lineage>
</organism>
<dbReference type="Proteomes" id="UP001632037">
    <property type="component" value="Unassembled WGS sequence"/>
</dbReference>
<evidence type="ECO:0000256" key="1">
    <source>
        <dbReference type="SAM" id="MobiDB-lite"/>
    </source>
</evidence>
<dbReference type="EMBL" id="JBIMZQ010000028">
    <property type="protein sequence ID" value="KAL3663363.1"/>
    <property type="molecule type" value="Genomic_DNA"/>
</dbReference>
<evidence type="ECO:0000313" key="2">
    <source>
        <dbReference type="EMBL" id="KAL3663363.1"/>
    </source>
</evidence>
<keyword evidence="3" id="KW-1185">Reference proteome</keyword>
<protein>
    <submittedName>
        <fullName evidence="2">Uncharacterized protein</fullName>
    </submittedName>
</protein>
<dbReference type="AlphaFoldDB" id="A0ABD3F923"/>
<feature type="region of interest" description="Disordered" evidence="1">
    <location>
        <begin position="129"/>
        <end position="155"/>
    </location>
</feature>
<comment type="caution">
    <text evidence="2">The sequence shown here is derived from an EMBL/GenBank/DDBJ whole genome shotgun (WGS) entry which is preliminary data.</text>
</comment>
<evidence type="ECO:0000313" key="3">
    <source>
        <dbReference type="Proteomes" id="UP001632037"/>
    </source>
</evidence>
<gene>
    <name evidence="2" type="ORF">V7S43_011769</name>
</gene>